<dbReference type="InterPro" id="IPR051421">
    <property type="entry name" value="RNA_Proc_DNA_Dmg_Regulator"/>
</dbReference>
<evidence type="ECO:0000256" key="1">
    <source>
        <dbReference type="ARBA" id="ARBA00004123"/>
    </source>
</evidence>
<feature type="coiled-coil region" evidence="9">
    <location>
        <begin position="137"/>
        <end position="165"/>
    </location>
</feature>
<dbReference type="EMBL" id="JANBPU010000090">
    <property type="protein sequence ID" value="KAJ1916825.1"/>
    <property type="molecule type" value="Genomic_DNA"/>
</dbReference>
<feature type="compositionally biased region" description="Basic and acidic residues" evidence="10">
    <location>
        <begin position="192"/>
        <end position="223"/>
    </location>
</feature>
<feature type="domain" description="SDE2-like" evidence="11">
    <location>
        <begin position="97"/>
        <end position="198"/>
    </location>
</feature>
<keyword evidence="13" id="KW-1185">Reference proteome</keyword>
<evidence type="ECO:0000256" key="5">
    <source>
        <dbReference type="ARBA" id="ARBA00022664"/>
    </source>
</evidence>
<feature type="compositionally biased region" description="Basic and acidic residues" evidence="10">
    <location>
        <begin position="274"/>
        <end position="288"/>
    </location>
</feature>
<dbReference type="InterPro" id="IPR053822">
    <property type="entry name" value="SDE2-like_dom"/>
</dbReference>
<evidence type="ECO:0000256" key="4">
    <source>
        <dbReference type="ARBA" id="ARBA00022490"/>
    </source>
</evidence>
<gene>
    <name evidence="12" type="ORF">H4219_003558</name>
</gene>
<proteinExistence type="inferred from homology"/>
<evidence type="ECO:0000256" key="7">
    <source>
        <dbReference type="ARBA" id="ARBA00023242"/>
    </source>
</evidence>
<keyword evidence="8" id="KW-0131">Cell cycle</keyword>
<keyword evidence="9" id="KW-0175">Coiled coil</keyword>
<evidence type="ECO:0000256" key="6">
    <source>
        <dbReference type="ARBA" id="ARBA00023187"/>
    </source>
</evidence>
<dbReference type="PANTHER" id="PTHR12786:SF1">
    <property type="entry name" value="SPLICING REGULATOR SDE2"/>
    <property type="match status" value="1"/>
</dbReference>
<protein>
    <recommendedName>
        <fullName evidence="11">SDE2-like domain-containing protein</fullName>
    </recommendedName>
</protein>
<accession>A0A9W8A064</accession>
<dbReference type="AlphaFoldDB" id="A0A9W8A064"/>
<dbReference type="GO" id="GO:0006397">
    <property type="term" value="P:mRNA processing"/>
    <property type="evidence" value="ECO:0007669"/>
    <property type="project" value="UniProtKB-KW"/>
</dbReference>
<organism evidence="12 13">
    <name type="scientific">Mycoemilia scoparia</name>
    <dbReference type="NCBI Taxonomy" id="417184"/>
    <lineage>
        <taxon>Eukaryota</taxon>
        <taxon>Fungi</taxon>
        <taxon>Fungi incertae sedis</taxon>
        <taxon>Zoopagomycota</taxon>
        <taxon>Kickxellomycotina</taxon>
        <taxon>Kickxellomycetes</taxon>
        <taxon>Kickxellales</taxon>
        <taxon>Kickxellaceae</taxon>
        <taxon>Mycoemilia</taxon>
    </lineage>
</organism>
<dbReference type="PANTHER" id="PTHR12786">
    <property type="entry name" value="SPLICING FACTOR SF3A-RELATED"/>
    <property type="match status" value="1"/>
</dbReference>
<feature type="compositionally biased region" description="Acidic residues" evidence="10">
    <location>
        <begin position="260"/>
        <end position="273"/>
    </location>
</feature>
<dbReference type="GO" id="GO:0008380">
    <property type="term" value="P:RNA splicing"/>
    <property type="evidence" value="ECO:0007669"/>
    <property type="project" value="UniProtKB-KW"/>
</dbReference>
<comment type="similarity">
    <text evidence="3">Belongs to the SDE2 family.</text>
</comment>
<comment type="caution">
    <text evidence="12">The sequence shown here is derived from an EMBL/GenBank/DDBJ whole genome shotgun (WGS) entry which is preliminary data.</text>
</comment>
<evidence type="ECO:0000313" key="13">
    <source>
        <dbReference type="Proteomes" id="UP001150538"/>
    </source>
</evidence>
<evidence type="ECO:0000256" key="2">
    <source>
        <dbReference type="ARBA" id="ARBA00004496"/>
    </source>
</evidence>
<feature type="compositionally biased region" description="Low complexity" evidence="10">
    <location>
        <begin position="230"/>
        <end position="239"/>
    </location>
</feature>
<feature type="region of interest" description="Disordered" evidence="10">
    <location>
        <begin position="192"/>
        <end position="313"/>
    </location>
</feature>
<evidence type="ECO:0000256" key="3">
    <source>
        <dbReference type="ARBA" id="ARBA00008726"/>
    </source>
</evidence>
<evidence type="ECO:0000259" key="11">
    <source>
        <dbReference type="Pfam" id="PF22782"/>
    </source>
</evidence>
<dbReference type="OrthoDB" id="547031at2759"/>
<evidence type="ECO:0000256" key="9">
    <source>
        <dbReference type="SAM" id="Coils"/>
    </source>
</evidence>
<comment type="subcellular location">
    <subcellularLocation>
        <location evidence="2">Cytoplasm</location>
    </subcellularLocation>
    <subcellularLocation>
        <location evidence="1">Nucleus</location>
    </subcellularLocation>
</comment>
<reference evidence="12" key="1">
    <citation type="submission" date="2022-07" db="EMBL/GenBank/DDBJ databases">
        <title>Phylogenomic reconstructions and comparative analyses of Kickxellomycotina fungi.</title>
        <authorList>
            <person name="Reynolds N.K."/>
            <person name="Stajich J.E."/>
            <person name="Barry K."/>
            <person name="Grigoriev I.V."/>
            <person name="Crous P."/>
            <person name="Smith M.E."/>
        </authorList>
    </citation>
    <scope>NUCLEOTIDE SEQUENCE</scope>
    <source>
        <strain evidence="12">NBRC 100468</strain>
    </source>
</reference>
<evidence type="ECO:0000256" key="8">
    <source>
        <dbReference type="ARBA" id="ARBA00023306"/>
    </source>
</evidence>
<evidence type="ECO:0000313" key="12">
    <source>
        <dbReference type="EMBL" id="KAJ1916825.1"/>
    </source>
</evidence>
<dbReference type="GO" id="GO:0005634">
    <property type="term" value="C:nucleus"/>
    <property type="evidence" value="ECO:0007669"/>
    <property type="project" value="UniProtKB-SubCell"/>
</dbReference>
<keyword evidence="6" id="KW-0508">mRNA splicing</keyword>
<feature type="compositionally biased region" description="Basic residues" evidence="10">
    <location>
        <begin position="302"/>
        <end position="313"/>
    </location>
</feature>
<dbReference type="GO" id="GO:0005737">
    <property type="term" value="C:cytoplasm"/>
    <property type="evidence" value="ECO:0007669"/>
    <property type="project" value="UniProtKB-SubCell"/>
</dbReference>
<sequence>MATSQILVRIPNYPNQSLHLNVPNDITVFELTKKVYQKLYGQEPIGHSREQIRITTLGGLELGATNNDNTQNDLVFEDLSEGKCEFKQVLLHHKVLGGKGGFGSMLRSQGGKMSSKKITNFDSCRDLTGKRLKTTKAADAVADILEKEEEEKELIREKRRKKIEKGLKERPAKKHFFDDNEYLKDSQEIAESTKKATKKAMKDLLKKSKKGKEIDAKVPDITKNDGSARNSNSPTTSSNGGSGSPKAFDLGIPDLPSDISSDESDEDVSETIELDNKAFEKNAKRLEPENDNDEDKVASKSQPKKKARSTKRK</sequence>
<dbReference type="Proteomes" id="UP001150538">
    <property type="component" value="Unassembled WGS sequence"/>
</dbReference>
<dbReference type="Pfam" id="PF22782">
    <property type="entry name" value="SDE2"/>
    <property type="match status" value="1"/>
</dbReference>
<keyword evidence="7" id="KW-0539">Nucleus</keyword>
<evidence type="ECO:0000256" key="10">
    <source>
        <dbReference type="SAM" id="MobiDB-lite"/>
    </source>
</evidence>
<keyword evidence="5" id="KW-0507">mRNA processing</keyword>
<name>A0A9W8A064_9FUNG</name>
<keyword evidence="4" id="KW-0963">Cytoplasm</keyword>